<evidence type="ECO:0000313" key="7">
    <source>
        <dbReference type="Proteomes" id="UP000244441"/>
    </source>
</evidence>
<dbReference type="InterPro" id="IPR013762">
    <property type="entry name" value="Integrase-like_cat_sf"/>
</dbReference>
<dbReference type="GO" id="GO:0006310">
    <property type="term" value="P:DNA recombination"/>
    <property type="evidence" value="ECO:0007669"/>
    <property type="project" value="UniProtKB-KW"/>
</dbReference>
<reference evidence="6 7" key="1">
    <citation type="submission" date="2018-01" db="EMBL/GenBank/DDBJ databases">
        <title>Genome sequence of a Cantenovulum-like bacteria.</title>
        <authorList>
            <person name="Tan W.R."/>
            <person name="Lau N.-S."/>
            <person name="Go F."/>
            <person name="Amirul A.-A.A."/>
        </authorList>
    </citation>
    <scope>NUCLEOTIDE SEQUENCE [LARGE SCALE GENOMIC DNA]</scope>
    <source>
        <strain evidence="6 7">CCB-QB4</strain>
    </source>
</reference>
<dbReference type="OrthoDB" id="9795573at2"/>
<accession>A0A2S0VWB8</accession>
<proteinExistence type="inferred from homology"/>
<keyword evidence="3" id="KW-0238">DNA-binding</keyword>
<feature type="domain" description="Tyr recombinase" evidence="5">
    <location>
        <begin position="208"/>
        <end position="381"/>
    </location>
</feature>
<dbReference type="EMBL" id="CP026604">
    <property type="protein sequence ID" value="AWB68462.1"/>
    <property type="molecule type" value="Genomic_DNA"/>
</dbReference>
<comment type="similarity">
    <text evidence="1">Belongs to the 'phage' integrase family.</text>
</comment>
<evidence type="ECO:0000259" key="5">
    <source>
        <dbReference type="PROSITE" id="PS51898"/>
    </source>
</evidence>
<dbReference type="Gene3D" id="1.10.150.130">
    <property type="match status" value="1"/>
</dbReference>
<keyword evidence="4" id="KW-0233">DNA recombination</keyword>
<dbReference type="InterPro" id="IPR010998">
    <property type="entry name" value="Integrase_recombinase_N"/>
</dbReference>
<dbReference type="CDD" id="cd00801">
    <property type="entry name" value="INT_P4_C"/>
    <property type="match status" value="1"/>
</dbReference>
<dbReference type="AlphaFoldDB" id="A0A2S0VWB8"/>
<evidence type="ECO:0000313" key="6">
    <source>
        <dbReference type="EMBL" id="AWB68462.1"/>
    </source>
</evidence>
<dbReference type="InterPro" id="IPR011010">
    <property type="entry name" value="DNA_brk_join_enz"/>
</dbReference>
<dbReference type="Pfam" id="PF00589">
    <property type="entry name" value="Phage_integrase"/>
    <property type="match status" value="1"/>
</dbReference>
<evidence type="ECO:0000256" key="1">
    <source>
        <dbReference type="ARBA" id="ARBA00008857"/>
    </source>
</evidence>
<evidence type="ECO:0000256" key="3">
    <source>
        <dbReference type="ARBA" id="ARBA00023125"/>
    </source>
</evidence>
<dbReference type="SUPFAM" id="SSF56349">
    <property type="entry name" value="DNA breaking-rejoining enzymes"/>
    <property type="match status" value="1"/>
</dbReference>
<dbReference type="Gene3D" id="1.10.443.10">
    <property type="entry name" value="Intergrase catalytic core"/>
    <property type="match status" value="1"/>
</dbReference>
<name>A0A2S0VWB8_9ALTE</name>
<dbReference type="GO" id="GO:0015074">
    <property type="term" value="P:DNA integration"/>
    <property type="evidence" value="ECO:0007669"/>
    <property type="project" value="UniProtKB-KW"/>
</dbReference>
<dbReference type="PANTHER" id="PTHR30629">
    <property type="entry name" value="PROPHAGE INTEGRASE"/>
    <property type="match status" value="1"/>
</dbReference>
<evidence type="ECO:0000256" key="4">
    <source>
        <dbReference type="ARBA" id="ARBA00023172"/>
    </source>
</evidence>
<dbReference type="KEGG" id="cate:C2869_19545"/>
<dbReference type="GO" id="GO:0003677">
    <property type="term" value="F:DNA binding"/>
    <property type="evidence" value="ECO:0007669"/>
    <property type="project" value="UniProtKB-KW"/>
</dbReference>
<protein>
    <recommendedName>
        <fullName evidence="5">Tyr recombinase domain-containing protein</fullName>
    </recommendedName>
</protein>
<dbReference type="PANTHER" id="PTHR30629:SF6">
    <property type="entry name" value="PROPHAGE INTEGRASE INTA-RELATED"/>
    <property type="match status" value="1"/>
</dbReference>
<keyword evidence="7" id="KW-1185">Reference proteome</keyword>
<dbReference type="RefSeq" id="WP_108604521.1">
    <property type="nucleotide sequence ID" value="NZ_CP026604.1"/>
</dbReference>
<sequence length="397" mass="45597">MRTKIVGLNHSSIRESQRQTTILQLRDHKLPVYFRYFTNREKGSFYLVINKNNQTHWLKLGVFPYLTAANAKEKAIKLLGEASNKQQVVAQLEFVKVAELLNWYHDRIAANQMLTQHSKQNQAIIINKHLLPLLGSVNVTDISLPLIDKLLYQPLQTKIALSSLENILAVLGAAFKRASKVELIPFNPLAQCTLAEFTSQRPKIKSTKFTHQLLKKQLKTLPDQPVSQQMLFVLLLVHATRIGETVSAKWEHFDFEEKLWRIPATHTKNKKAHILPLVEPVNTWLKHYKKHQNSRRRSPYLFAQLSNSRKPISANQGSAMVSRLANGKWSAHDLRKFARSSWMELGVDYMVGEFLLNHTLNKLDQTYIQTIAMPNCRSALDNWCQWLQANGLAPSIK</sequence>
<organism evidence="6 7">
    <name type="scientific">Saccharobesus litoralis</name>
    <dbReference type="NCBI Taxonomy" id="2172099"/>
    <lineage>
        <taxon>Bacteria</taxon>
        <taxon>Pseudomonadati</taxon>
        <taxon>Pseudomonadota</taxon>
        <taxon>Gammaproteobacteria</taxon>
        <taxon>Alteromonadales</taxon>
        <taxon>Alteromonadaceae</taxon>
        <taxon>Saccharobesus</taxon>
    </lineage>
</organism>
<dbReference type="InterPro" id="IPR050808">
    <property type="entry name" value="Phage_Integrase"/>
</dbReference>
<gene>
    <name evidence="6" type="ORF">C2869_19545</name>
</gene>
<dbReference type="Proteomes" id="UP000244441">
    <property type="component" value="Chromosome"/>
</dbReference>
<dbReference type="PROSITE" id="PS51898">
    <property type="entry name" value="TYR_RECOMBINASE"/>
    <property type="match status" value="1"/>
</dbReference>
<keyword evidence="2" id="KW-0229">DNA integration</keyword>
<evidence type="ECO:0000256" key="2">
    <source>
        <dbReference type="ARBA" id="ARBA00022908"/>
    </source>
</evidence>
<dbReference type="InterPro" id="IPR002104">
    <property type="entry name" value="Integrase_catalytic"/>
</dbReference>